<evidence type="ECO:0000256" key="6">
    <source>
        <dbReference type="SAM" id="MobiDB-lite"/>
    </source>
</evidence>
<gene>
    <name evidence="8" type="ordered locus">LILAB_13255</name>
</gene>
<evidence type="ECO:0000256" key="1">
    <source>
        <dbReference type="ARBA" id="ARBA00011900"/>
    </source>
</evidence>
<dbReference type="GO" id="GO:0032259">
    <property type="term" value="P:methylation"/>
    <property type="evidence" value="ECO:0007669"/>
    <property type="project" value="UniProtKB-KW"/>
</dbReference>
<accession>F8CAA1</accession>
<dbReference type="EMBL" id="CP002830">
    <property type="protein sequence ID" value="AEI64558.1"/>
    <property type="molecule type" value="Genomic_DNA"/>
</dbReference>
<keyword evidence="2" id="KW-0489">Methyltransferase</keyword>
<dbReference type="HOGENOM" id="CLU_002881_0_0_7"/>
<evidence type="ECO:0000256" key="5">
    <source>
        <dbReference type="ARBA" id="ARBA00047942"/>
    </source>
</evidence>
<feature type="compositionally biased region" description="Polar residues" evidence="6">
    <location>
        <begin position="1060"/>
        <end position="1070"/>
    </location>
</feature>
<sequence>MAPRRKFRQREARLAFEALAIEGGLLSPDWLARVTQLTAGGQSEADYRVPKGLNLRDEIGRYWRIAQAHWADFSAGRNGGGDALALSERFVLSLLRDSLGFTSLAEVSPSTFEDRTYPVRHAALSGCVPVVVAPAGSGLETHAPLFGDGGRRRNAFGLAQEFLNAADGALWGITSDGNTLRILRDNTRLTRPAWIEADLARIFTEERYADFAALWLLAHESRFGNPGQPATDCPLETWRTAGREEGTRARDHLREGVEAALLALGQGFLSHPDNLALHEALRTGALTKDEYFQQLLRLVYRIIFLLTAEERGLLYPEGASETARKLYEDGYGMRRLRERALKRSAHDRYSDLWEATKIVFRGVDVGEPRLALPALSGIFARAQCPTLDSARIENRALLLAIFRLSWLSEQSGLSRVNWRDMGPEELGSVYESLLELVPQITDDRRTFSFATGGEAKGNARKTTGSYYTPESLVSALLDTALEPVVRNTIAANPERPAEALLQLSIVDPACGSGHFLLAAARRLANHVARLQVSGTPSVQEYRSALRQVVGRCIYGVDLNPMAVELCKVSLWMEALDPKLPLTFLNSHIQQGHALLGTAPALLAQGIPDAAWEPLEGDDRKVASALKKRNKKSTEGQRAFDTLWSPTSDSKATTLVQDIAELEATLDVDVATLTSKETKWATILDSEAYRHLRFVADAWCAAFVWPKQPGPLAEAAPTNELWRQLRDAQGQPPALTTQTVGELSSRYRFFHWHLAFPLVFKRGGFDVVLGNPPWERVKLQEMEFFASRSEDIAKAANAAARKKLIAALPFTDPVLWDEWCTASRVAEGQSHFIRQSGRYPLCGKGDVNTYAIFAEHNRSALAPRGRAGFIVPTGIATDDTTKDYFGTLVDTKQLASFLSFENEEFIFPAVHHAFKFALLTVDASGQIAQADLVFFARQVSDLADPNRHFSLSPADFATLNPNTRTCPTFRTRRDADLNLAIYRRTGVLWNENDPDGNPWGLRFLRMFDMANDSGLFRTRAELDAAGWTKQGNQYHLETATMLPLYEAKMVHHFDHRFGTYEGQSESQSNQGKLPELDDAAHADPERLTTPRYWTDRLGVEERLHERWQRDWLLGWRDICRSTDQRTVISTVVPRAAIGHTLPLAFSDRSPSLIASFYANLCSIPLDYTARQKIGGTHLTYSYLKQLPLFAPSDYEAPAPWTQKTPLHHWILPRALELLYTAQDLQPFARDCGYEGPPFRWSPERRSLLRAELDAAFFHLYGLSHADADYVLDTFPIVRKNDMKAYGEYRTKRLILGVHGALSEAIRTGTPYRSPLFQ</sequence>
<dbReference type="GO" id="GO:0003676">
    <property type="term" value="F:nucleic acid binding"/>
    <property type="evidence" value="ECO:0007669"/>
    <property type="project" value="InterPro"/>
</dbReference>
<dbReference type="EC" id="2.1.1.72" evidence="1"/>
<organism evidence="8 9">
    <name type="scientific">Myxococcus fulvus (strain ATCC BAA-855 / HW-1)</name>
    <dbReference type="NCBI Taxonomy" id="483219"/>
    <lineage>
        <taxon>Bacteria</taxon>
        <taxon>Pseudomonadati</taxon>
        <taxon>Myxococcota</taxon>
        <taxon>Myxococcia</taxon>
        <taxon>Myxococcales</taxon>
        <taxon>Cystobacterineae</taxon>
        <taxon>Myxococcaceae</taxon>
        <taxon>Myxococcus</taxon>
    </lineage>
</organism>
<feature type="domain" description="Type II methyltransferase M.TaqI-like" evidence="7">
    <location>
        <begin position="552"/>
        <end position="789"/>
    </location>
</feature>
<dbReference type="Proteomes" id="UP000000488">
    <property type="component" value="Chromosome"/>
</dbReference>
<dbReference type="KEGG" id="mfu:LILAB_13255"/>
<evidence type="ECO:0000256" key="4">
    <source>
        <dbReference type="ARBA" id="ARBA00022691"/>
    </source>
</evidence>
<evidence type="ECO:0000259" key="7">
    <source>
        <dbReference type="Pfam" id="PF07669"/>
    </source>
</evidence>
<dbReference type="InterPro" id="IPR002052">
    <property type="entry name" value="DNA_methylase_N6_adenine_CS"/>
</dbReference>
<dbReference type="GO" id="GO:0006304">
    <property type="term" value="P:DNA modification"/>
    <property type="evidence" value="ECO:0007669"/>
    <property type="project" value="InterPro"/>
</dbReference>
<dbReference type="Pfam" id="PF07669">
    <property type="entry name" value="Eco57I"/>
    <property type="match status" value="1"/>
</dbReference>
<dbReference type="Gene3D" id="3.40.50.150">
    <property type="entry name" value="Vaccinia Virus protein VP39"/>
    <property type="match status" value="2"/>
</dbReference>
<dbReference type="GO" id="GO:0009007">
    <property type="term" value="F:site-specific DNA-methyltransferase (adenine-specific) activity"/>
    <property type="evidence" value="ECO:0007669"/>
    <property type="project" value="UniProtKB-EC"/>
</dbReference>
<dbReference type="PRINTS" id="PR00507">
    <property type="entry name" value="N12N6MTFRASE"/>
</dbReference>
<dbReference type="PANTHER" id="PTHR33841:SF1">
    <property type="entry name" value="DNA METHYLTRANSFERASE A"/>
    <property type="match status" value="1"/>
</dbReference>
<name>F8CAA1_MYXFH</name>
<keyword evidence="4" id="KW-0949">S-adenosyl-L-methionine</keyword>
<keyword evidence="3" id="KW-0808">Transferase</keyword>
<dbReference type="InterPro" id="IPR029063">
    <property type="entry name" value="SAM-dependent_MTases_sf"/>
</dbReference>
<evidence type="ECO:0000313" key="9">
    <source>
        <dbReference type="Proteomes" id="UP000000488"/>
    </source>
</evidence>
<proteinExistence type="predicted"/>
<comment type="catalytic activity">
    <reaction evidence="5">
        <text>a 2'-deoxyadenosine in DNA + S-adenosyl-L-methionine = an N(6)-methyl-2'-deoxyadenosine in DNA + S-adenosyl-L-homocysteine + H(+)</text>
        <dbReference type="Rhea" id="RHEA:15197"/>
        <dbReference type="Rhea" id="RHEA-COMP:12418"/>
        <dbReference type="Rhea" id="RHEA-COMP:12419"/>
        <dbReference type="ChEBI" id="CHEBI:15378"/>
        <dbReference type="ChEBI" id="CHEBI:57856"/>
        <dbReference type="ChEBI" id="CHEBI:59789"/>
        <dbReference type="ChEBI" id="CHEBI:90615"/>
        <dbReference type="ChEBI" id="CHEBI:90616"/>
        <dbReference type="EC" id="2.1.1.72"/>
    </reaction>
</comment>
<dbReference type="SUPFAM" id="SSF53335">
    <property type="entry name" value="S-adenosyl-L-methionine-dependent methyltransferases"/>
    <property type="match status" value="1"/>
</dbReference>
<feature type="region of interest" description="Disordered" evidence="6">
    <location>
        <begin position="1059"/>
        <end position="1080"/>
    </location>
</feature>
<dbReference type="InterPro" id="IPR050953">
    <property type="entry name" value="N4_N6_ade-DNA_methylase"/>
</dbReference>
<dbReference type="PROSITE" id="PS00092">
    <property type="entry name" value="N6_MTASE"/>
    <property type="match status" value="1"/>
</dbReference>
<evidence type="ECO:0000313" key="8">
    <source>
        <dbReference type="EMBL" id="AEI64558.1"/>
    </source>
</evidence>
<protein>
    <recommendedName>
        <fullName evidence="1">site-specific DNA-methyltransferase (adenine-specific)</fullName>
        <ecNumber evidence="1">2.1.1.72</ecNumber>
    </recommendedName>
</protein>
<dbReference type="PANTHER" id="PTHR33841">
    <property type="entry name" value="DNA METHYLTRANSFERASE YEEA-RELATED"/>
    <property type="match status" value="1"/>
</dbReference>
<evidence type="ECO:0000256" key="3">
    <source>
        <dbReference type="ARBA" id="ARBA00022679"/>
    </source>
</evidence>
<dbReference type="STRING" id="483219.LILAB_13255"/>
<reference evidence="8 9" key="1">
    <citation type="journal article" date="2011" name="J. Bacteriol.">
        <title>Genome sequence of the halotolerant marine bacterium Myxococcus fulvus HW-1.</title>
        <authorList>
            <person name="Li Z.F."/>
            <person name="Li X."/>
            <person name="Liu H."/>
            <person name="Liu X."/>
            <person name="Han K."/>
            <person name="Wu Z.H."/>
            <person name="Hu W."/>
            <person name="Li F.F."/>
            <person name="Li Y.Z."/>
        </authorList>
    </citation>
    <scope>NUCLEOTIDE SEQUENCE [LARGE SCALE GENOMIC DNA]</scope>
    <source>
        <strain evidence="9">ATCC BAA-855 / HW-1</strain>
    </source>
</reference>
<dbReference type="eggNOG" id="COG1002">
    <property type="taxonomic scope" value="Bacteria"/>
</dbReference>
<evidence type="ECO:0000256" key="2">
    <source>
        <dbReference type="ARBA" id="ARBA00022603"/>
    </source>
</evidence>
<dbReference type="InterPro" id="IPR011639">
    <property type="entry name" value="MethylTrfase_TaqI-like_dom"/>
</dbReference>
<dbReference type="REBASE" id="37557">
    <property type="entry name" value="MfuHW1ORF13255P"/>
</dbReference>